<protein>
    <submittedName>
        <fullName evidence="2">Uncharacterized protein</fullName>
    </submittedName>
</protein>
<evidence type="ECO:0000313" key="2">
    <source>
        <dbReference type="EMBL" id="CAF0710216.1"/>
    </source>
</evidence>
<comment type="caution">
    <text evidence="2">The sequence shown here is derived from an EMBL/GenBank/DDBJ whole genome shotgun (WGS) entry which is preliminary data.</text>
</comment>
<dbReference type="EMBL" id="CAJNOC010000053">
    <property type="protein sequence ID" value="CAF0710216.1"/>
    <property type="molecule type" value="Genomic_DNA"/>
</dbReference>
<accession>A0A813M3L1</accession>
<feature type="compositionally biased region" description="Low complexity" evidence="1">
    <location>
        <begin position="43"/>
        <end position="57"/>
    </location>
</feature>
<reference evidence="2" key="1">
    <citation type="submission" date="2021-02" db="EMBL/GenBank/DDBJ databases">
        <authorList>
            <person name="Nowell W R."/>
        </authorList>
    </citation>
    <scope>NUCLEOTIDE SEQUENCE</scope>
    <source>
        <strain evidence="2">Ploen Becks lab</strain>
    </source>
</reference>
<dbReference type="Proteomes" id="UP000663879">
    <property type="component" value="Unassembled WGS sequence"/>
</dbReference>
<sequence length="154" mass="17468">MQSQFYPDRQINQTNQATSINRPNTKPSYSKGASKESNGQNGGKNNFNKNKKNNTNNLDIVRKMLNSQPKIEYSNPKRHLDSDGYTLVKPRNIGFKSRHKVTGSAISGIKSPRSINRPYSYYVGQWCMNTTADILKKHSVNPRLYHHIGSGKKV</sequence>
<gene>
    <name evidence="2" type="ORF">OXX778_LOCUS929</name>
</gene>
<name>A0A813M3L1_9BILA</name>
<dbReference type="AlphaFoldDB" id="A0A813M3L1"/>
<proteinExistence type="predicted"/>
<feature type="region of interest" description="Disordered" evidence="1">
    <location>
        <begin position="1"/>
        <end position="58"/>
    </location>
</feature>
<organism evidence="2 3">
    <name type="scientific">Brachionus calyciflorus</name>
    <dbReference type="NCBI Taxonomy" id="104777"/>
    <lineage>
        <taxon>Eukaryota</taxon>
        <taxon>Metazoa</taxon>
        <taxon>Spiralia</taxon>
        <taxon>Gnathifera</taxon>
        <taxon>Rotifera</taxon>
        <taxon>Eurotatoria</taxon>
        <taxon>Monogononta</taxon>
        <taxon>Pseudotrocha</taxon>
        <taxon>Ploima</taxon>
        <taxon>Brachionidae</taxon>
        <taxon>Brachionus</taxon>
    </lineage>
</organism>
<keyword evidence="3" id="KW-1185">Reference proteome</keyword>
<evidence type="ECO:0000256" key="1">
    <source>
        <dbReference type="SAM" id="MobiDB-lite"/>
    </source>
</evidence>
<evidence type="ECO:0000313" key="3">
    <source>
        <dbReference type="Proteomes" id="UP000663879"/>
    </source>
</evidence>
<feature type="compositionally biased region" description="Polar residues" evidence="1">
    <location>
        <begin position="1"/>
        <end position="28"/>
    </location>
</feature>